<dbReference type="AlphaFoldDB" id="N1QFU3"/>
<feature type="compositionally biased region" description="Basic residues" evidence="1">
    <location>
        <begin position="160"/>
        <end position="171"/>
    </location>
</feature>
<evidence type="ECO:0000313" key="2">
    <source>
        <dbReference type="EMBL" id="EMF12127.1"/>
    </source>
</evidence>
<gene>
    <name evidence="2" type="ORF">SEPMUDRAFT_156967</name>
</gene>
<reference evidence="2 3" key="1">
    <citation type="journal article" date="2012" name="PLoS Pathog.">
        <title>Diverse lifestyles and strategies of plant pathogenesis encoded in the genomes of eighteen Dothideomycetes fungi.</title>
        <authorList>
            <person name="Ohm R.A."/>
            <person name="Feau N."/>
            <person name="Henrissat B."/>
            <person name="Schoch C.L."/>
            <person name="Horwitz B.A."/>
            <person name="Barry K.W."/>
            <person name="Condon B.J."/>
            <person name="Copeland A.C."/>
            <person name="Dhillon B."/>
            <person name="Glaser F."/>
            <person name="Hesse C.N."/>
            <person name="Kosti I."/>
            <person name="LaButti K."/>
            <person name="Lindquist E.A."/>
            <person name="Lucas S."/>
            <person name="Salamov A.A."/>
            <person name="Bradshaw R.E."/>
            <person name="Ciuffetti L."/>
            <person name="Hamelin R.C."/>
            <person name="Kema G.H.J."/>
            <person name="Lawrence C."/>
            <person name="Scott J.A."/>
            <person name="Spatafora J.W."/>
            <person name="Turgeon B.G."/>
            <person name="de Wit P.J.G.M."/>
            <person name="Zhong S."/>
            <person name="Goodwin S.B."/>
            <person name="Grigoriev I.V."/>
        </authorList>
    </citation>
    <scope>NUCLEOTIDE SEQUENCE [LARGE SCALE GENOMIC DNA]</scope>
    <source>
        <strain evidence="2 3">SO2202</strain>
    </source>
</reference>
<feature type="compositionally biased region" description="Basic and acidic residues" evidence="1">
    <location>
        <begin position="59"/>
        <end position="70"/>
    </location>
</feature>
<dbReference type="RefSeq" id="XP_016760248.1">
    <property type="nucleotide sequence ID" value="XM_016907709.1"/>
</dbReference>
<dbReference type="Proteomes" id="UP000016931">
    <property type="component" value="Unassembled WGS sequence"/>
</dbReference>
<dbReference type="GeneID" id="27904846"/>
<feature type="compositionally biased region" description="Polar residues" evidence="1">
    <location>
        <begin position="126"/>
        <end position="141"/>
    </location>
</feature>
<organism evidence="2 3">
    <name type="scientific">Sphaerulina musiva (strain SO2202)</name>
    <name type="common">Poplar stem canker fungus</name>
    <name type="synonym">Septoria musiva</name>
    <dbReference type="NCBI Taxonomy" id="692275"/>
    <lineage>
        <taxon>Eukaryota</taxon>
        <taxon>Fungi</taxon>
        <taxon>Dikarya</taxon>
        <taxon>Ascomycota</taxon>
        <taxon>Pezizomycotina</taxon>
        <taxon>Dothideomycetes</taxon>
        <taxon>Dothideomycetidae</taxon>
        <taxon>Mycosphaerellales</taxon>
        <taxon>Mycosphaerellaceae</taxon>
        <taxon>Sphaerulina</taxon>
    </lineage>
</organism>
<evidence type="ECO:0000313" key="3">
    <source>
        <dbReference type="Proteomes" id="UP000016931"/>
    </source>
</evidence>
<name>N1QFU3_SPHMS</name>
<sequence>MIAPSLAGYVWLSTITSSRRSWTLPEVAIANDPRRSMGEGPPVGGRDPSATTPIPHAGQDGDGKTISRGERKARKKARRLALIKPSTTSPVPHPKQDGNKISQGERLAFEPSVVAEDGMEGAGESVITTSKPSISARVTVSSEEKPITVEPTATNDEKNRNKRSRRRKRATKSPGDQQAAGNLPTITPSTTYNAVEESLSAVLESALSSPPASCSVTKIAENGAVAQASNLEAPPDEMPIVKKMTKRKTTKKAKKRQQAKPGF</sequence>
<feature type="region of interest" description="Disordered" evidence="1">
    <location>
        <begin position="22"/>
        <end position="191"/>
    </location>
</feature>
<keyword evidence="3" id="KW-1185">Reference proteome</keyword>
<feature type="region of interest" description="Disordered" evidence="1">
    <location>
        <begin position="244"/>
        <end position="263"/>
    </location>
</feature>
<evidence type="ECO:0000256" key="1">
    <source>
        <dbReference type="SAM" id="MobiDB-lite"/>
    </source>
</evidence>
<dbReference type="HOGENOM" id="CLU_1058332_0_0_1"/>
<accession>N1QFU3</accession>
<feature type="compositionally biased region" description="Basic residues" evidence="1">
    <location>
        <begin position="71"/>
        <end position="81"/>
    </location>
</feature>
<protein>
    <submittedName>
        <fullName evidence="2">Uncharacterized protein</fullName>
    </submittedName>
</protein>
<feature type="compositionally biased region" description="Polar residues" evidence="1">
    <location>
        <begin position="174"/>
        <end position="191"/>
    </location>
</feature>
<proteinExistence type="predicted"/>
<dbReference type="EMBL" id="KB456265">
    <property type="protein sequence ID" value="EMF12127.1"/>
    <property type="molecule type" value="Genomic_DNA"/>
</dbReference>